<evidence type="ECO:0000313" key="2">
    <source>
        <dbReference type="EMBL" id="GFO31762.1"/>
    </source>
</evidence>
<comment type="caution">
    <text evidence="2">The sequence shown here is derived from an EMBL/GenBank/DDBJ whole genome shotgun (WGS) entry which is preliminary data.</text>
</comment>
<dbReference type="Proteomes" id="UP000735302">
    <property type="component" value="Unassembled WGS sequence"/>
</dbReference>
<feature type="region of interest" description="Disordered" evidence="1">
    <location>
        <begin position="1"/>
        <end position="144"/>
    </location>
</feature>
<evidence type="ECO:0000313" key="3">
    <source>
        <dbReference type="Proteomes" id="UP000735302"/>
    </source>
</evidence>
<dbReference type="AlphaFoldDB" id="A0AAV4CJR5"/>
<reference evidence="2 3" key="1">
    <citation type="journal article" date="2021" name="Elife">
        <title>Chloroplast acquisition without the gene transfer in kleptoplastic sea slugs, Plakobranchus ocellatus.</title>
        <authorList>
            <person name="Maeda T."/>
            <person name="Takahashi S."/>
            <person name="Yoshida T."/>
            <person name="Shimamura S."/>
            <person name="Takaki Y."/>
            <person name="Nagai Y."/>
            <person name="Toyoda A."/>
            <person name="Suzuki Y."/>
            <person name="Arimoto A."/>
            <person name="Ishii H."/>
            <person name="Satoh N."/>
            <person name="Nishiyama T."/>
            <person name="Hasebe M."/>
            <person name="Maruyama T."/>
            <person name="Minagawa J."/>
            <person name="Obokata J."/>
            <person name="Shigenobu S."/>
        </authorList>
    </citation>
    <scope>NUCLEOTIDE SEQUENCE [LARGE SCALE GENOMIC DNA]</scope>
</reference>
<sequence>MPGLKRRAPSPPRRDWYPPVRPAYRRSARRQPRLEARVPSPQGRTRLASKGDSRTVPRGRRSSDLSDIIIIPRSRIAGWERGRRRSRGRSPTRDSGPETELLLLRRPRTGSLPDGLIGSAPRWPTYPRRPRSSSRPRSVSRSNIPLVALATAMRKGKVSSWAGQSIEIGE</sequence>
<name>A0AAV4CJR5_9GAST</name>
<gene>
    <name evidence="2" type="ORF">PoB_005826700</name>
</gene>
<feature type="compositionally biased region" description="Low complexity" evidence="1">
    <location>
        <begin position="65"/>
        <end position="79"/>
    </location>
</feature>
<evidence type="ECO:0000256" key="1">
    <source>
        <dbReference type="SAM" id="MobiDB-lite"/>
    </source>
</evidence>
<protein>
    <submittedName>
        <fullName evidence="2">Uncharacterized protein</fullName>
    </submittedName>
</protein>
<accession>A0AAV4CJR5</accession>
<proteinExistence type="predicted"/>
<dbReference type="EMBL" id="BLXT01006426">
    <property type="protein sequence ID" value="GFO31762.1"/>
    <property type="molecule type" value="Genomic_DNA"/>
</dbReference>
<organism evidence="2 3">
    <name type="scientific">Plakobranchus ocellatus</name>
    <dbReference type="NCBI Taxonomy" id="259542"/>
    <lineage>
        <taxon>Eukaryota</taxon>
        <taxon>Metazoa</taxon>
        <taxon>Spiralia</taxon>
        <taxon>Lophotrochozoa</taxon>
        <taxon>Mollusca</taxon>
        <taxon>Gastropoda</taxon>
        <taxon>Heterobranchia</taxon>
        <taxon>Euthyneura</taxon>
        <taxon>Panpulmonata</taxon>
        <taxon>Sacoglossa</taxon>
        <taxon>Placobranchoidea</taxon>
        <taxon>Plakobranchidae</taxon>
        <taxon>Plakobranchus</taxon>
    </lineage>
</organism>
<keyword evidence="3" id="KW-1185">Reference proteome</keyword>